<dbReference type="SUPFAM" id="SSF51120">
    <property type="entry name" value="beta-Roll"/>
    <property type="match status" value="2"/>
</dbReference>
<feature type="domain" description="Cadherin-like" evidence="8">
    <location>
        <begin position="353"/>
        <end position="435"/>
    </location>
</feature>
<feature type="domain" description="Cadherin-like" evidence="8">
    <location>
        <begin position="559"/>
        <end position="639"/>
    </location>
</feature>
<dbReference type="Gene3D" id="2.60.40.2810">
    <property type="match status" value="1"/>
</dbReference>
<dbReference type="PRINTS" id="PR00313">
    <property type="entry name" value="CABNDNGRPT"/>
</dbReference>
<dbReference type="InterPro" id="IPR018511">
    <property type="entry name" value="Hemolysin-typ_Ca-bd_CS"/>
</dbReference>
<dbReference type="GO" id="GO:0005576">
    <property type="term" value="C:extracellular region"/>
    <property type="evidence" value="ECO:0007669"/>
    <property type="project" value="InterPro"/>
</dbReference>
<keyword evidence="4" id="KW-0106">Calcium</keyword>
<evidence type="ECO:0000313" key="10">
    <source>
        <dbReference type="Proteomes" id="UP000503003"/>
    </source>
</evidence>
<organism evidence="9 10">
    <name type="scientific">Vibrio ziniensis</name>
    <dbReference type="NCBI Taxonomy" id="2711221"/>
    <lineage>
        <taxon>Bacteria</taxon>
        <taxon>Pseudomonadati</taxon>
        <taxon>Pseudomonadota</taxon>
        <taxon>Gammaproteobacteria</taxon>
        <taxon>Vibrionales</taxon>
        <taxon>Vibrionaceae</taxon>
        <taxon>Vibrio</taxon>
    </lineage>
</organism>
<protein>
    <submittedName>
        <fullName evidence="9">Cadherin-like domain-containing protein</fullName>
    </submittedName>
</protein>
<sequence length="1496" mass="154102">MDKSSLLSIANLAINQMIVIDKNGDLKIATIGEKLPEGTVIIQRGDEMISNDEFVTKIIGPNNEPQNVSDDVAQLLSALEEGQDPTQLGDELAPAAGGSQGSSLTDSASVERSASETIATTSFSTTGFESLGFSQTQSLALISLTSTSSNSAEIVTQNSAPNAENDTITVNEDTSITIDVLNNDIDEDGDALTIVSATVSEDEGTIEIVDGKLVFTPAENFNGEVSIEYTITDNQGGTDTAQVTVTVNAVNDAPTTTSVDLGSVEEDGSVLITTAQLLANASDIESDTLFISGLTASRGSLVDNGDGTWTYTPEADDDSAVSFSYTITDNGTTDGESDPQSVSGSATLDITPVNDAPTTSAVNLGSVEEDGSVLITTAQLLANASDIESDTLFISGLTASRGSLVDNGDGTWTYTPVADDDSAVSFSYTITDNGTTDGESDPQSVSGSATLDITPVNDAPTTTSVDLGSVEEDGSVLITTAQLLANASDIESDTLSISGLTASSGSLVDNGDGTWTYTPVADDDSAVSFSYTITDNGTTDGESDPQSVSGSATLDITPVNDAPTTTSVDLGSVEEDGSVLITTAQLLANASDIESDTLSISGLTASSGSLVDNGDGTWTYTPAANDDNVSFSYTITDNGETNGVADPKSVQGSAVLEVNNIPTIDLNFDTSEDATHSVSVSAETSGTDVIGYYIVNDDGTISQKGAIVSTNNWNSASYEDGIAALLASGGTVYLFAVTLTSSSVIAAVSNGDFDVNSDGTVTVSSSSSSSSTVTSTALDDLLDVANLGLVVSNNTLTSTNDDVEVTYDSRTNTYTVSIDGVSYEGVTVSSGGSIVLDDFRVVINDDGDINIGIEDWTDNDYNDLAITFSGYDVGVDADVSGTVGVPVSIVSENIAIGDDENAISSVTLTVSTVDGELFIGGSAIDSETSTVIVSGQEYVVSISNGTYTFTSIDDSGNEVSATTEQYEELLQSITYSSEIEGYGTITITVTDDAGQTATATSTIYVESDGSSDSIHIQDDTLSYSQSYGGNGETVQYNNGGNHTVEIELDSSVSTITVSLADKDSGKNGNEYGQWTVYGENEDGTINYDSVIAYGTFSVDDDGGISDAVVTYPQDGSFTVEVDGSSITISSGSTVIENVVFSAVSPGSHYYVTGYSTSYAITNNTITIAAATLLANDTTTSGATLSLLASSLTSDDSNVSDIAYDETTGSIIITLVDGVSSSDDSVDISFSYKATDGTLISDAATVTLSATSNGSDTSHSFEGFTGDIDSAINEYASANYDYAYYSHNTYGTSGNDHIVGYNYYSDTLASGDGDDWIQGQSGSDIIDAGDGDDLLQGGSGNDTLYGGDGNDILVGGNDEGYYCVSDNDKLYGGDGNDVLIGGSGHDILTGGDGSDLFVLGSGSENSDTIVDFDSEEDAIDISDLLDVGSSDDIQSYIEAHITISTDSEGAYTLEVTDSSGCSSTSYDAATFGQDSNIGSGDIISVIFNNQEYKVTVD</sequence>
<name>A0A6G7CHL1_9VIBR</name>
<dbReference type="InterPro" id="IPR041690">
    <property type="entry name" value="Cadherin_5"/>
</dbReference>
<dbReference type="PRINTS" id="PR01488">
    <property type="entry name" value="RTXTOXINA"/>
</dbReference>
<evidence type="ECO:0000256" key="6">
    <source>
        <dbReference type="ARBA" id="ARBA00023136"/>
    </source>
</evidence>
<dbReference type="GO" id="GO:0016020">
    <property type="term" value="C:membrane"/>
    <property type="evidence" value="ECO:0007669"/>
    <property type="project" value="UniProtKB-SubCell"/>
</dbReference>
<dbReference type="EMBL" id="CP049331">
    <property type="protein sequence ID" value="QIH41579.1"/>
    <property type="molecule type" value="Genomic_DNA"/>
</dbReference>
<reference evidence="9 10" key="1">
    <citation type="submission" date="2020-02" db="EMBL/GenBank/DDBJ databases">
        <title>A complete genome of a marine bacterium Vibrio sp. ZWAL4003 isolated from the mangrove sediment with the ability to degrade polysaccharides.</title>
        <authorList>
            <person name="Wu J."/>
            <person name="Qu W."/>
            <person name="Zeng R."/>
        </authorList>
    </citation>
    <scope>NUCLEOTIDE SEQUENCE [LARGE SCALE GENOMIC DNA]</scope>
    <source>
        <strain evidence="9 10">ZWAL4003</strain>
    </source>
</reference>
<evidence type="ECO:0000256" key="2">
    <source>
        <dbReference type="ARBA" id="ARBA00022656"/>
    </source>
</evidence>
<keyword evidence="10" id="KW-1185">Reference proteome</keyword>
<feature type="region of interest" description="Disordered" evidence="7">
    <location>
        <begin position="85"/>
        <end position="113"/>
    </location>
</feature>
<dbReference type="GO" id="GO:0005509">
    <property type="term" value="F:calcium ion binding"/>
    <property type="evidence" value="ECO:0007669"/>
    <property type="project" value="InterPro"/>
</dbReference>
<feature type="compositionally biased region" description="Polar residues" evidence="7">
    <location>
        <begin position="101"/>
        <end position="113"/>
    </location>
</feature>
<dbReference type="GO" id="GO:0090729">
    <property type="term" value="F:toxin activity"/>
    <property type="evidence" value="ECO:0007669"/>
    <property type="project" value="UniProtKB-KW"/>
</dbReference>
<keyword evidence="6" id="KW-0472">Membrane</keyword>
<evidence type="ECO:0000256" key="3">
    <source>
        <dbReference type="ARBA" id="ARBA00022737"/>
    </source>
</evidence>
<feature type="compositionally biased region" description="Polar residues" evidence="7">
    <location>
        <begin position="329"/>
        <end position="348"/>
    </location>
</feature>
<proteinExistence type="predicted"/>
<dbReference type="InterPro" id="IPR011049">
    <property type="entry name" value="Serralysin-like_metalloprot_C"/>
</dbReference>
<evidence type="ECO:0000256" key="7">
    <source>
        <dbReference type="SAM" id="MobiDB-lite"/>
    </source>
</evidence>
<dbReference type="KEGG" id="vzi:G5S32_06085"/>
<dbReference type="PROSITE" id="PS00330">
    <property type="entry name" value="HEMOLYSIN_CALCIUM"/>
    <property type="match status" value="2"/>
</dbReference>
<feature type="region of interest" description="Disordered" evidence="7">
    <location>
        <begin position="329"/>
        <end position="354"/>
    </location>
</feature>
<feature type="region of interest" description="Disordered" evidence="7">
    <location>
        <begin position="433"/>
        <end position="459"/>
    </location>
</feature>
<dbReference type="RefSeq" id="WP_165311173.1">
    <property type="nucleotide sequence ID" value="NZ_CP049331.1"/>
</dbReference>
<evidence type="ECO:0000256" key="4">
    <source>
        <dbReference type="ARBA" id="ARBA00022837"/>
    </source>
</evidence>
<evidence type="ECO:0000259" key="8">
    <source>
        <dbReference type="Pfam" id="PF17892"/>
    </source>
</evidence>
<feature type="domain" description="Cadherin-like" evidence="8">
    <location>
        <begin position="250"/>
        <end position="332"/>
    </location>
</feature>
<dbReference type="Pfam" id="PF17892">
    <property type="entry name" value="Cadherin_5"/>
    <property type="match status" value="4"/>
</dbReference>
<dbReference type="Pfam" id="PF17963">
    <property type="entry name" value="Big_9"/>
    <property type="match status" value="1"/>
</dbReference>
<gene>
    <name evidence="9" type="ORF">G5S32_06085</name>
</gene>
<comment type="subcellular location">
    <subcellularLocation>
        <location evidence="1">Membrane</location>
    </subcellularLocation>
</comment>
<dbReference type="InterPro" id="IPR001343">
    <property type="entry name" value="Hemolysn_Ca-bd"/>
</dbReference>
<feature type="region of interest" description="Disordered" evidence="7">
    <location>
        <begin position="535"/>
        <end position="562"/>
    </location>
</feature>
<feature type="compositionally biased region" description="Polar residues" evidence="7">
    <location>
        <begin position="535"/>
        <end position="554"/>
    </location>
</feature>
<evidence type="ECO:0000313" key="9">
    <source>
        <dbReference type="EMBL" id="QIH41579.1"/>
    </source>
</evidence>
<dbReference type="Proteomes" id="UP000503003">
    <property type="component" value="Chromosome 1"/>
</dbReference>
<evidence type="ECO:0000256" key="1">
    <source>
        <dbReference type="ARBA" id="ARBA00004370"/>
    </source>
</evidence>
<keyword evidence="3" id="KW-0677">Repeat</keyword>
<keyword evidence="5" id="KW-0843">Virulence</keyword>
<keyword evidence="2" id="KW-0800">Toxin</keyword>
<dbReference type="InterPro" id="IPR003995">
    <property type="entry name" value="RTX_toxin_determinant-A"/>
</dbReference>
<feature type="domain" description="Cadherin-like" evidence="8">
    <location>
        <begin position="456"/>
        <end position="538"/>
    </location>
</feature>
<feature type="compositionally biased region" description="Polar residues" evidence="7">
    <location>
        <begin position="433"/>
        <end position="451"/>
    </location>
</feature>
<dbReference type="Gene3D" id="2.150.10.10">
    <property type="entry name" value="Serralysin-like metalloprotease, C-terminal"/>
    <property type="match status" value="2"/>
</dbReference>
<dbReference type="NCBIfam" id="NF012211">
    <property type="entry name" value="tand_rpt_95"/>
    <property type="match status" value="5"/>
</dbReference>
<dbReference type="Pfam" id="PF00353">
    <property type="entry name" value="HemolysinCabind"/>
    <property type="match status" value="3"/>
</dbReference>
<accession>A0A6G7CHL1</accession>
<evidence type="ECO:0000256" key="5">
    <source>
        <dbReference type="ARBA" id="ARBA00023026"/>
    </source>
</evidence>